<evidence type="ECO:0000313" key="1">
    <source>
        <dbReference type="EMBL" id="MFN0291029.1"/>
    </source>
</evidence>
<protein>
    <submittedName>
        <fullName evidence="1">Uncharacterized protein</fullName>
    </submittedName>
</protein>
<proteinExistence type="predicted"/>
<dbReference type="Proteomes" id="UP001517367">
    <property type="component" value="Unassembled WGS sequence"/>
</dbReference>
<name>A0ABW9JH95_9SPHI</name>
<accession>A0ABW9JH95</accession>
<organism evidence="1 2">
    <name type="scientific">Pedobacter helvus</name>
    <dbReference type="NCBI Taxonomy" id="2563444"/>
    <lineage>
        <taxon>Bacteria</taxon>
        <taxon>Pseudomonadati</taxon>
        <taxon>Bacteroidota</taxon>
        <taxon>Sphingobacteriia</taxon>
        <taxon>Sphingobacteriales</taxon>
        <taxon>Sphingobacteriaceae</taxon>
        <taxon>Pedobacter</taxon>
    </lineage>
</organism>
<reference evidence="1 2" key="1">
    <citation type="submission" date="2024-12" db="EMBL/GenBank/DDBJ databases">
        <authorList>
            <person name="Hu S."/>
        </authorList>
    </citation>
    <scope>NUCLEOTIDE SEQUENCE [LARGE SCALE GENOMIC DNA]</scope>
    <source>
        <strain evidence="1 2">P-25</strain>
    </source>
</reference>
<sequence length="150" mass="17726">MFANYLFPIFDLLMSKTITYTYTISKLPLDVRFANKVVSIDFTPYVKKEELISLYGESQTLVQKIKNKYQNIYQKELKIRNASFIAEIWGHLAAYKVALWIKKNIKVWPVQKFAKFVAFRSGIIDCGEGSIDTNRWVWDILAWLFFKKHK</sequence>
<dbReference type="EMBL" id="SRMP02000008">
    <property type="protein sequence ID" value="MFN0291029.1"/>
    <property type="molecule type" value="Genomic_DNA"/>
</dbReference>
<comment type="caution">
    <text evidence="1">The sequence shown here is derived from an EMBL/GenBank/DDBJ whole genome shotgun (WGS) entry which is preliminary data.</text>
</comment>
<gene>
    <name evidence="1" type="ORF">E5L68_006480</name>
</gene>
<evidence type="ECO:0000313" key="2">
    <source>
        <dbReference type="Proteomes" id="UP001517367"/>
    </source>
</evidence>
<keyword evidence="2" id="KW-1185">Reference proteome</keyword>